<organism evidence="1 2">
    <name type="scientific">Micromonospora fluostatini</name>
    <dbReference type="NCBI Taxonomy" id="1629071"/>
    <lineage>
        <taxon>Bacteria</taxon>
        <taxon>Bacillati</taxon>
        <taxon>Actinomycetota</taxon>
        <taxon>Actinomycetes</taxon>
        <taxon>Micromonosporales</taxon>
        <taxon>Micromonosporaceae</taxon>
        <taxon>Micromonospora</taxon>
    </lineage>
</organism>
<dbReference type="Proteomes" id="UP000295626">
    <property type="component" value="Unassembled WGS sequence"/>
</dbReference>
<evidence type="ECO:0000313" key="1">
    <source>
        <dbReference type="EMBL" id="TDB88314.1"/>
    </source>
</evidence>
<evidence type="ECO:0000313" key="2">
    <source>
        <dbReference type="Proteomes" id="UP000295626"/>
    </source>
</evidence>
<protein>
    <submittedName>
        <fullName evidence="1">Uncharacterized protein</fullName>
    </submittedName>
</protein>
<accession>A0ABY2DE29</accession>
<proteinExistence type="predicted"/>
<dbReference type="EMBL" id="SMKE01000637">
    <property type="protein sequence ID" value="TDB88314.1"/>
    <property type="molecule type" value="Genomic_DNA"/>
</dbReference>
<sequence>MTHDGNWTQVWLEELRSAIRVEVGPYAADRLTLRKQFEWAGYELSTSVLADRLSTEHVERNRSVTVTTVRFTTWWDHFKAAYRGRWWMRWRYWPVRQTVAEQTVTVTVAINLERFWTFPRAPVALPDLGAPVRAIVPNPLPLRYSDSATTQWTHRW</sequence>
<keyword evidence="2" id="KW-1185">Reference proteome</keyword>
<gene>
    <name evidence="1" type="ORF">E1091_15315</name>
</gene>
<comment type="caution">
    <text evidence="1">The sequence shown here is derived from an EMBL/GenBank/DDBJ whole genome shotgun (WGS) entry which is preliminary data.</text>
</comment>
<reference evidence="1 2" key="1">
    <citation type="submission" date="2019-02" db="EMBL/GenBank/DDBJ databases">
        <title>Draft genome sequences of novel Actinobacteria.</title>
        <authorList>
            <person name="Sahin N."/>
            <person name="Ay H."/>
            <person name="Saygin H."/>
        </authorList>
    </citation>
    <scope>NUCLEOTIDE SEQUENCE [LARGE SCALE GENOMIC DNA]</scope>
    <source>
        <strain evidence="1 2">JCM 30529</strain>
    </source>
</reference>
<name>A0ABY2DE29_9ACTN</name>